<evidence type="ECO:0000259" key="6">
    <source>
        <dbReference type="PROSITE" id="PS50835"/>
    </source>
</evidence>
<feature type="domain" description="Ig-like" evidence="6">
    <location>
        <begin position="119"/>
        <end position="211"/>
    </location>
</feature>
<feature type="region of interest" description="Disordered" evidence="4">
    <location>
        <begin position="950"/>
        <end position="1003"/>
    </location>
</feature>
<evidence type="ECO:0000313" key="8">
    <source>
        <dbReference type="EMBL" id="CAI8023701.1"/>
    </source>
</evidence>
<dbReference type="InterPro" id="IPR003599">
    <property type="entry name" value="Ig_sub"/>
</dbReference>
<evidence type="ECO:0000256" key="3">
    <source>
        <dbReference type="ARBA" id="ARBA00022837"/>
    </source>
</evidence>
<feature type="domain" description="Ig-like" evidence="6">
    <location>
        <begin position="324"/>
        <end position="422"/>
    </location>
</feature>
<comment type="caution">
    <text evidence="8">The sequence shown here is derived from an EMBL/GenBank/DDBJ whole genome shotgun (WGS) entry which is preliminary data.</text>
</comment>
<keyword evidence="9" id="KW-1185">Reference proteome</keyword>
<feature type="non-terminal residue" evidence="8">
    <location>
        <position position="1"/>
    </location>
</feature>
<dbReference type="Gene3D" id="2.60.40.2030">
    <property type="match status" value="1"/>
</dbReference>
<dbReference type="SUPFAM" id="SSF48726">
    <property type="entry name" value="Immunoglobulin"/>
    <property type="match status" value="4"/>
</dbReference>
<dbReference type="Gene3D" id="2.60.40.10">
    <property type="entry name" value="Immunoglobulins"/>
    <property type="match status" value="5"/>
</dbReference>
<feature type="region of interest" description="Disordered" evidence="4">
    <location>
        <begin position="640"/>
        <end position="660"/>
    </location>
</feature>
<dbReference type="Pfam" id="PF00041">
    <property type="entry name" value="fn3"/>
    <property type="match status" value="2"/>
</dbReference>
<sequence>DAVIGLERTLYSIQEGSAPAVEVCIVVYRPTGICPIPFPFSVMFSTSDLTAVVDNDYLDADTIQLFGACATKRCISVPIVDDSTEEPDEQVSISLGDPSDSRITASPRQGLINITDTKPANISLVSSPSSSIVAGDSVTLTCTISLPVGVTDTPSFMWEGPGVIPTPTDPTSSGRMVSSTLVLHEVATSQAGLYTCTASLRGSIDNSTTLIVQIAVPTPVVTASGSMLAGAPLTLQCDFNLSASVEDISVDTVVTWTVGNTAVTTSGEGRRVYNSGTNLEFSLLTTSDTGRYTCTLAIIPQTSFITVDGPKESPEKIITAQIPPPVVTVSLSQNGPLYAGTSLTVTCTVTLDSSVNNNELVSTDWTGLDHVPIDRISTTPVIRVIDSSYTSTLTISPLADQDDGTLNCTGTATGATHIQSASNAVIDVIVPPAPYVTISTTGLSIAGQSYTFKCSASVVAGLVAEPHMKIVLPNTTEISVVATKMLNHTFSSLRISDGGQYTCTATINIPQVGATNIQSSVAKTLAVVYAYPVERLWSSRTTGTSITFYWSPPSIGAHLTMNYHLKCDPLLIELPIRQALVSATSTSAVITDLHPGNIYNCSIFTVGPLGNSEPKSHNITTPEIAPSGSPEMFGAVAGEREVEFSWSPPPPTQQNGVITSYTLSCSPSPSSLPQSPSSQSSGSLSVTGFSPNTLYSCSLTANNSQGSGPPATAIFTTQQDYAYFQLRLKGVLPCPNVIATLTEQKLKDVETKIIQIFKAGCAECSSNVLDEQSFSCFEESPLFLTYRARLEGTSERDSGSLVSLIEAWVRGGGASVIVTGVLMTVDSQCSVTISSLSDPECSKPSPPPNEPKPSPTQTLPTAGSDSTAAIIGGVVAIVLIIAIVVTIVVIAALILKNRRLTTKTAEKFEMGLVPGSPGVIPTSTNSAYHTVKKEGRVTGTYDIPLRAGDEGGYDIICPSPPPPPPPPSRPSPPPRPRPPSQQSLPKLPESEEEVYEVIPGEDN</sequence>
<dbReference type="PROSITE" id="PS50835">
    <property type="entry name" value="IG_LIKE"/>
    <property type="match status" value="4"/>
</dbReference>
<dbReference type="InterPro" id="IPR013783">
    <property type="entry name" value="Ig-like_fold"/>
</dbReference>
<organism evidence="8 9">
    <name type="scientific">Geodia barretti</name>
    <name type="common">Barrett's horny sponge</name>
    <dbReference type="NCBI Taxonomy" id="519541"/>
    <lineage>
        <taxon>Eukaryota</taxon>
        <taxon>Metazoa</taxon>
        <taxon>Porifera</taxon>
        <taxon>Demospongiae</taxon>
        <taxon>Heteroscleromorpha</taxon>
        <taxon>Tetractinellida</taxon>
        <taxon>Astrophorina</taxon>
        <taxon>Geodiidae</taxon>
        <taxon>Geodia</taxon>
    </lineage>
</organism>
<feature type="domain" description="Fibronectin type-III" evidence="7">
    <location>
        <begin position="626"/>
        <end position="720"/>
    </location>
</feature>
<keyword evidence="5" id="KW-0812">Transmembrane</keyword>
<name>A0AA35S7S0_GEOBA</name>
<dbReference type="SMART" id="SM00060">
    <property type="entry name" value="FN3"/>
    <property type="match status" value="2"/>
</dbReference>
<feature type="domain" description="Fibronectin type-III" evidence="7">
    <location>
        <begin position="532"/>
        <end position="624"/>
    </location>
</feature>
<dbReference type="GO" id="GO:0016020">
    <property type="term" value="C:membrane"/>
    <property type="evidence" value="ECO:0007669"/>
    <property type="project" value="InterPro"/>
</dbReference>
<evidence type="ECO:0000256" key="4">
    <source>
        <dbReference type="SAM" id="MobiDB-lite"/>
    </source>
</evidence>
<protein>
    <submittedName>
        <fullName evidence="8">Down syndrome cell adhesion molecule-like protein 1 homolog</fullName>
    </submittedName>
</protein>
<dbReference type="InterPro" id="IPR003961">
    <property type="entry name" value="FN3_dom"/>
</dbReference>
<evidence type="ECO:0000256" key="2">
    <source>
        <dbReference type="ARBA" id="ARBA00022737"/>
    </source>
</evidence>
<dbReference type="SMART" id="SM00408">
    <property type="entry name" value="IGc2"/>
    <property type="match status" value="1"/>
</dbReference>
<dbReference type="InterPro" id="IPR038081">
    <property type="entry name" value="CalX-like_sf"/>
</dbReference>
<keyword evidence="5" id="KW-0472">Membrane</keyword>
<feature type="transmembrane region" description="Helical" evidence="5">
    <location>
        <begin position="868"/>
        <end position="895"/>
    </location>
</feature>
<evidence type="ECO:0000313" key="9">
    <source>
        <dbReference type="Proteomes" id="UP001174909"/>
    </source>
</evidence>
<feature type="compositionally biased region" description="Acidic residues" evidence="4">
    <location>
        <begin position="990"/>
        <end position="1003"/>
    </location>
</feature>
<keyword evidence="1" id="KW-0732">Signal</keyword>
<feature type="region of interest" description="Disordered" evidence="4">
    <location>
        <begin position="836"/>
        <end position="863"/>
    </location>
</feature>
<dbReference type="EMBL" id="CASHTH010002026">
    <property type="protein sequence ID" value="CAI8023701.1"/>
    <property type="molecule type" value="Genomic_DNA"/>
</dbReference>
<evidence type="ECO:0000256" key="5">
    <source>
        <dbReference type="SAM" id="Phobius"/>
    </source>
</evidence>
<dbReference type="InterPro" id="IPR036179">
    <property type="entry name" value="Ig-like_dom_sf"/>
</dbReference>
<dbReference type="Proteomes" id="UP001174909">
    <property type="component" value="Unassembled WGS sequence"/>
</dbReference>
<dbReference type="GO" id="GO:0007154">
    <property type="term" value="P:cell communication"/>
    <property type="evidence" value="ECO:0007669"/>
    <property type="project" value="InterPro"/>
</dbReference>
<evidence type="ECO:0000256" key="1">
    <source>
        <dbReference type="ARBA" id="ARBA00022729"/>
    </source>
</evidence>
<dbReference type="PROSITE" id="PS50853">
    <property type="entry name" value="FN3"/>
    <property type="match status" value="2"/>
</dbReference>
<feature type="domain" description="Ig-like" evidence="6">
    <location>
        <begin position="434"/>
        <end position="522"/>
    </location>
</feature>
<dbReference type="PANTHER" id="PTHR46013:SF4">
    <property type="entry name" value="B-CELL RECEPTOR CD22-RELATED"/>
    <property type="match status" value="1"/>
</dbReference>
<dbReference type="InterPro" id="IPR003644">
    <property type="entry name" value="Calx_beta"/>
</dbReference>
<dbReference type="PANTHER" id="PTHR46013">
    <property type="entry name" value="VASCULAR CELL ADHESION MOLECULE 1"/>
    <property type="match status" value="1"/>
</dbReference>
<feature type="compositionally biased region" description="Pro residues" evidence="4">
    <location>
        <begin position="844"/>
        <end position="854"/>
    </location>
</feature>
<accession>A0AA35S7S0</accession>
<dbReference type="SUPFAM" id="SSF141072">
    <property type="entry name" value="CalX-like"/>
    <property type="match status" value="1"/>
</dbReference>
<dbReference type="CDD" id="cd00063">
    <property type="entry name" value="FN3"/>
    <property type="match status" value="2"/>
</dbReference>
<dbReference type="SMART" id="SM00409">
    <property type="entry name" value="IG"/>
    <property type="match status" value="4"/>
</dbReference>
<dbReference type="InterPro" id="IPR036116">
    <property type="entry name" value="FN3_sf"/>
</dbReference>
<dbReference type="SUPFAM" id="SSF49265">
    <property type="entry name" value="Fibronectin type III"/>
    <property type="match status" value="1"/>
</dbReference>
<proteinExistence type="predicted"/>
<dbReference type="InterPro" id="IPR007110">
    <property type="entry name" value="Ig-like_dom"/>
</dbReference>
<dbReference type="Pfam" id="PF03160">
    <property type="entry name" value="Calx-beta"/>
    <property type="match status" value="1"/>
</dbReference>
<evidence type="ECO:0000259" key="7">
    <source>
        <dbReference type="PROSITE" id="PS50853"/>
    </source>
</evidence>
<keyword evidence="2" id="KW-0677">Repeat</keyword>
<keyword evidence="3" id="KW-0106">Calcium</keyword>
<feature type="compositionally biased region" description="Pro residues" evidence="4">
    <location>
        <begin position="958"/>
        <end position="979"/>
    </location>
</feature>
<gene>
    <name evidence="8" type="ORF">GBAR_LOCUS13828</name>
</gene>
<dbReference type="AlphaFoldDB" id="A0AA35S7S0"/>
<keyword evidence="5" id="KW-1133">Transmembrane helix</keyword>
<feature type="domain" description="Ig-like" evidence="6">
    <location>
        <begin position="219"/>
        <end position="306"/>
    </location>
</feature>
<dbReference type="Pfam" id="PF13895">
    <property type="entry name" value="Ig_2"/>
    <property type="match status" value="1"/>
</dbReference>
<dbReference type="InterPro" id="IPR003598">
    <property type="entry name" value="Ig_sub2"/>
</dbReference>
<reference evidence="8" key="1">
    <citation type="submission" date="2023-03" db="EMBL/GenBank/DDBJ databases">
        <authorList>
            <person name="Steffen K."/>
            <person name="Cardenas P."/>
        </authorList>
    </citation>
    <scope>NUCLEOTIDE SEQUENCE</scope>
</reference>